<dbReference type="Gene3D" id="1.10.510.10">
    <property type="entry name" value="Transferase(Phosphotransferase) domain 1"/>
    <property type="match status" value="1"/>
</dbReference>
<evidence type="ECO:0000256" key="1">
    <source>
        <dbReference type="SAM" id="MobiDB-lite"/>
    </source>
</evidence>
<accession>A0ABR4DVQ2</accession>
<keyword evidence="4" id="KW-1185">Reference proteome</keyword>
<dbReference type="InterPro" id="IPR000719">
    <property type="entry name" value="Prot_kinase_dom"/>
</dbReference>
<feature type="domain" description="Protein kinase" evidence="2">
    <location>
        <begin position="44"/>
        <end position="367"/>
    </location>
</feature>
<dbReference type="InterPro" id="IPR011009">
    <property type="entry name" value="Kinase-like_dom_sf"/>
</dbReference>
<dbReference type="PANTHER" id="PTHR24359:SF37">
    <property type="entry name" value="PROTEIN KINASE DOMAIN-CONTAINING PROTEIN"/>
    <property type="match status" value="1"/>
</dbReference>
<dbReference type="Pfam" id="PF00069">
    <property type="entry name" value="Pkinase"/>
    <property type="match status" value="1"/>
</dbReference>
<dbReference type="SMART" id="SM00220">
    <property type="entry name" value="S_TKc"/>
    <property type="match status" value="1"/>
</dbReference>
<sequence>MSCRGADRSPMALNLRIPRWSRELTERFTASIFTATAMRFTKSCKPYSHLGRPILNYVPWLTRVIQVKLNGDRFAVKELLKRDFNDEAQFRKELEHLKRFNGLVHDHLVTLLTSVTKGETPENKQYHFVFPFARYDLSDYWMSNHSPSWDKTTVKWVVKQLLGIMGAMDAIHVPKHLHLSTEIAKYGMHGDLKPDNILWFESHKDYRGIFVISDFGVADMHSDKSRSNIPNEKIPAVPGYRPPECDIQNGYISRRYDIWTLGCLFLEIVTWLMGGQEFVSAFKKERMKTIYVTGAKRDMFYTVKKLEGQTAGAIHLRESIVAKPTEKEWYALEVKPEVKQWIQRLHEDERCPALIHDILDMIENEMLVILSRDDKESGARDRSSSTTLKRKLQGWVSKCEVDDGYCFRGQPHPRRPVRAPTVVVAPLNKEAEDCIQMHKPALLSHNPSHDERRTKSTVLWEDLEEKE</sequence>
<dbReference type="PANTHER" id="PTHR24359">
    <property type="entry name" value="SERINE/THREONINE-PROTEIN KINASE SBK1"/>
    <property type="match status" value="1"/>
</dbReference>
<proteinExistence type="predicted"/>
<evidence type="ECO:0000313" key="4">
    <source>
        <dbReference type="Proteomes" id="UP001600888"/>
    </source>
</evidence>
<protein>
    <recommendedName>
        <fullName evidence="2">Protein kinase domain-containing protein</fullName>
    </recommendedName>
</protein>
<dbReference type="PROSITE" id="PS50011">
    <property type="entry name" value="PROTEIN_KINASE_DOM"/>
    <property type="match status" value="1"/>
</dbReference>
<dbReference type="Proteomes" id="UP001600888">
    <property type="component" value="Unassembled WGS sequence"/>
</dbReference>
<dbReference type="EMBL" id="JBAWTH010000168">
    <property type="protein sequence ID" value="KAL2274041.1"/>
    <property type="molecule type" value="Genomic_DNA"/>
</dbReference>
<dbReference type="SUPFAM" id="SSF56112">
    <property type="entry name" value="Protein kinase-like (PK-like)"/>
    <property type="match status" value="1"/>
</dbReference>
<gene>
    <name evidence="3" type="ORF">FJTKL_03736</name>
</gene>
<feature type="region of interest" description="Disordered" evidence="1">
    <location>
        <begin position="442"/>
        <end position="467"/>
    </location>
</feature>
<organism evidence="3 4">
    <name type="scientific">Diaporthe vaccinii</name>
    <dbReference type="NCBI Taxonomy" id="105482"/>
    <lineage>
        <taxon>Eukaryota</taxon>
        <taxon>Fungi</taxon>
        <taxon>Dikarya</taxon>
        <taxon>Ascomycota</taxon>
        <taxon>Pezizomycotina</taxon>
        <taxon>Sordariomycetes</taxon>
        <taxon>Sordariomycetidae</taxon>
        <taxon>Diaporthales</taxon>
        <taxon>Diaporthaceae</taxon>
        <taxon>Diaporthe</taxon>
        <taxon>Diaporthe eres species complex</taxon>
    </lineage>
</organism>
<name>A0ABR4DVQ2_9PEZI</name>
<dbReference type="EMBL" id="JBAWTH010000168">
    <property type="protein sequence ID" value="KAL2274037.1"/>
    <property type="molecule type" value="Genomic_DNA"/>
</dbReference>
<evidence type="ECO:0000313" key="3">
    <source>
        <dbReference type="EMBL" id="KAL2274041.1"/>
    </source>
</evidence>
<comment type="caution">
    <text evidence="3">The sequence shown here is derived from an EMBL/GenBank/DDBJ whole genome shotgun (WGS) entry which is preliminary data.</text>
</comment>
<dbReference type="CDD" id="cd00180">
    <property type="entry name" value="PKc"/>
    <property type="match status" value="1"/>
</dbReference>
<evidence type="ECO:0000259" key="2">
    <source>
        <dbReference type="PROSITE" id="PS50011"/>
    </source>
</evidence>
<reference evidence="3 4" key="1">
    <citation type="submission" date="2024-03" db="EMBL/GenBank/DDBJ databases">
        <title>A high-quality draft genome sequence of Diaporthe vaccinii, a causative agent of upright dieback and viscid rot disease in cranberry plants.</title>
        <authorList>
            <person name="Sarrasin M."/>
            <person name="Lang B.F."/>
            <person name="Burger G."/>
        </authorList>
    </citation>
    <scope>NUCLEOTIDE SEQUENCE [LARGE SCALE GENOMIC DNA]</scope>
    <source>
        <strain evidence="3 4">IS7</strain>
    </source>
</reference>